<keyword evidence="2" id="KW-1185">Reference proteome</keyword>
<proteinExistence type="predicted"/>
<name>A0ABQ9GY82_9NEOP</name>
<dbReference type="Proteomes" id="UP001159363">
    <property type="component" value="Chromosome 7"/>
</dbReference>
<accession>A0ABQ9GY82</accession>
<gene>
    <name evidence="1" type="ORF">PR048_021430</name>
</gene>
<organism evidence="1 2">
    <name type="scientific">Dryococelus australis</name>
    <dbReference type="NCBI Taxonomy" id="614101"/>
    <lineage>
        <taxon>Eukaryota</taxon>
        <taxon>Metazoa</taxon>
        <taxon>Ecdysozoa</taxon>
        <taxon>Arthropoda</taxon>
        <taxon>Hexapoda</taxon>
        <taxon>Insecta</taxon>
        <taxon>Pterygota</taxon>
        <taxon>Neoptera</taxon>
        <taxon>Polyneoptera</taxon>
        <taxon>Phasmatodea</taxon>
        <taxon>Verophasmatodea</taxon>
        <taxon>Anareolatae</taxon>
        <taxon>Phasmatidae</taxon>
        <taxon>Eurycanthinae</taxon>
        <taxon>Dryococelus</taxon>
    </lineage>
</organism>
<dbReference type="EMBL" id="JARBHB010000008">
    <property type="protein sequence ID" value="KAJ8876978.1"/>
    <property type="molecule type" value="Genomic_DNA"/>
</dbReference>
<sequence>MGKLMPLFYGPFEIKREVFHNCYELVIPRNKRTMHRRTMRRFFRDTVTDLHARARSQNCKLLRTVLSVSCGSVPFGSAEDTRTFCKSRRRNTTRHPLWSAQLQTV</sequence>
<evidence type="ECO:0000313" key="2">
    <source>
        <dbReference type="Proteomes" id="UP001159363"/>
    </source>
</evidence>
<comment type="caution">
    <text evidence="1">The sequence shown here is derived from an EMBL/GenBank/DDBJ whole genome shotgun (WGS) entry which is preliminary data.</text>
</comment>
<protein>
    <submittedName>
        <fullName evidence="1">Uncharacterized protein</fullName>
    </submittedName>
</protein>
<reference evidence="1 2" key="1">
    <citation type="submission" date="2023-02" db="EMBL/GenBank/DDBJ databases">
        <title>LHISI_Scaffold_Assembly.</title>
        <authorList>
            <person name="Stuart O.P."/>
            <person name="Cleave R."/>
            <person name="Magrath M.J.L."/>
            <person name="Mikheyev A.S."/>
        </authorList>
    </citation>
    <scope>NUCLEOTIDE SEQUENCE [LARGE SCALE GENOMIC DNA]</scope>
    <source>
        <strain evidence="1">Daus_M_001</strain>
        <tissue evidence="1">Leg muscle</tissue>
    </source>
</reference>
<evidence type="ECO:0000313" key="1">
    <source>
        <dbReference type="EMBL" id="KAJ8876978.1"/>
    </source>
</evidence>